<dbReference type="AlphaFoldDB" id="A0AA38JD41"/>
<feature type="transmembrane region" description="Helical" evidence="1">
    <location>
        <begin position="181"/>
        <end position="203"/>
    </location>
</feature>
<proteinExistence type="predicted"/>
<protein>
    <recommendedName>
        <fullName evidence="2">DUF6533 domain-containing protein</fullName>
    </recommendedName>
</protein>
<evidence type="ECO:0000313" key="4">
    <source>
        <dbReference type="Proteomes" id="UP001176059"/>
    </source>
</evidence>
<evidence type="ECO:0000256" key="1">
    <source>
        <dbReference type="SAM" id="Phobius"/>
    </source>
</evidence>
<accession>A0AA38JD41</accession>
<sequence length="388" mass="44283">MPTDNLFERPTMDDTAVLEYDLRKQQIANYAAFAKLALLVYDIFINLDREVRLVWSTSDRFRWSNAIYFTNRYPVVAYQIWSICYTPKTPQASVFRTFRYRILISATRCIKLPHQSLSEYFLIIDSTASWILRVYAVVHHGVVFGLILSLLGLAIIALDILQGVQSTCTHNTLSSETLSGVLTYIFLAAFDILATFLVTIRMIQAIRRCGGFRHLDKQNLSEYVLRSGILYFGYDLSAKGSDDTSTDCSGTLLRMCSPFVHRFTVKLTLQSQAPQGLYSPILNNFLLILSSVMIARFLLGLREMNESRREYVLEDTTDLNQATTLSILTWDSPTNPNLHNSSPYWMNRSTQNANPMVARRIRNDHSRSSWWAGGTSLVADFDAEIEVR</sequence>
<dbReference type="Proteomes" id="UP001176059">
    <property type="component" value="Unassembled WGS sequence"/>
</dbReference>
<feature type="transmembrane region" description="Helical" evidence="1">
    <location>
        <begin position="142"/>
        <end position="161"/>
    </location>
</feature>
<dbReference type="InterPro" id="IPR045340">
    <property type="entry name" value="DUF6533"/>
</dbReference>
<gene>
    <name evidence="3" type="ORF">DFJ43DRAFT_1044184</name>
</gene>
<evidence type="ECO:0000259" key="2">
    <source>
        <dbReference type="Pfam" id="PF20151"/>
    </source>
</evidence>
<name>A0AA38JD41_9AGAR</name>
<keyword evidence="4" id="KW-1185">Reference proteome</keyword>
<comment type="caution">
    <text evidence="3">The sequence shown here is derived from an EMBL/GenBank/DDBJ whole genome shotgun (WGS) entry which is preliminary data.</text>
</comment>
<keyword evidence="1" id="KW-0472">Membrane</keyword>
<reference evidence="3" key="2">
    <citation type="journal article" date="2023" name="Proc. Natl. Acad. Sci. U.S.A.">
        <title>A global phylogenomic analysis of the shiitake genus Lentinula.</title>
        <authorList>
            <person name="Sierra-Patev S."/>
            <person name="Min B."/>
            <person name="Naranjo-Ortiz M."/>
            <person name="Looney B."/>
            <person name="Konkel Z."/>
            <person name="Slot J.C."/>
            <person name="Sakamoto Y."/>
            <person name="Steenwyk J.L."/>
            <person name="Rokas A."/>
            <person name="Carro J."/>
            <person name="Camarero S."/>
            <person name="Ferreira P."/>
            <person name="Molpeceres G."/>
            <person name="Ruiz-Duenas F.J."/>
            <person name="Serrano A."/>
            <person name="Henrissat B."/>
            <person name="Drula E."/>
            <person name="Hughes K.W."/>
            <person name="Mata J.L."/>
            <person name="Ishikawa N.K."/>
            <person name="Vargas-Isla R."/>
            <person name="Ushijima S."/>
            <person name="Smith C.A."/>
            <person name="Donoghue J."/>
            <person name="Ahrendt S."/>
            <person name="Andreopoulos W."/>
            <person name="He G."/>
            <person name="LaButti K."/>
            <person name="Lipzen A."/>
            <person name="Ng V."/>
            <person name="Riley R."/>
            <person name="Sandor L."/>
            <person name="Barry K."/>
            <person name="Martinez A.T."/>
            <person name="Xiao Y."/>
            <person name="Gibbons J.G."/>
            <person name="Terashima K."/>
            <person name="Grigoriev I.V."/>
            <person name="Hibbett D."/>
        </authorList>
    </citation>
    <scope>NUCLEOTIDE SEQUENCE</scope>
    <source>
        <strain evidence="3">ET3784</strain>
    </source>
</reference>
<dbReference type="EMBL" id="JANVFO010000110">
    <property type="protein sequence ID" value="KAJ3712326.1"/>
    <property type="molecule type" value="Genomic_DNA"/>
</dbReference>
<dbReference type="Pfam" id="PF20151">
    <property type="entry name" value="DUF6533"/>
    <property type="match status" value="1"/>
</dbReference>
<feature type="transmembrane region" description="Helical" evidence="1">
    <location>
        <begin position="281"/>
        <end position="299"/>
    </location>
</feature>
<reference evidence="3" key="1">
    <citation type="submission" date="2022-08" db="EMBL/GenBank/DDBJ databases">
        <authorList>
            <consortium name="DOE Joint Genome Institute"/>
            <person name="Min B."/>
            <person name="Sierra-Patev S."/>
            <person name="Naranjo-Ortiz M."/>
            <person name="Looney B."/>
            <person name="Konkel Z."/>
            <person name="Slot J.C."/>
            <person name="Sakamoto Y."/>
            <person name="Steenwyk J.L."/>
            <person name="Rokas A."/>
            <person name="Carro J."/>
            <person name="Camarero S."/>
            <person name="Ferreira P."/>
            <person name="Molpeceres G."/>
            <person name="Ruiz-duenas F.J."/>
            <person name="Serrano A."/>
            <person name="Henrissat B."/>
            <person name="Drula E."/>
            <person name="Hughes K.W."/>
            <person name="Mata J.L."/>
            <person name="Ishikawa N.K."/>
            <person name="Vargas-Isla R."/>
            <person name="Ushijima S."/>
            <person name="Smith C.A."/>
            <person name="Ahrendt S."/>
            <person name="Andreopoulos W."/>
            <person name="He G."/>
            <person name="LaButti K."/>
            <person name="Lipzen A."/>
            <person name="Ng V."/>
            <person name="Riley R."/>
            <person name="Sandor L."/>
            <person name="Barry K."/>
            <person name="Martinez A.T."/>
            <person name="Xiao Y."/>
            <person name="Gibbons J.G."/>
            <person name="Terashima K."/>
            <person name="Hibbett D.S."/>
            <person name="Grigoriev I.V."/>
        </authorList>
    </citation>
    <scope>NUCLEOTIDE SEQUENCE</scope>
    <source>
        <strain evidence="3">ET3784</strain>
    </source>
</reference>
<evidence type="ECO:0000313" key="3">
    <source>
        <dbReference type="EMBL" id="KAJ3712326.1"/>
    </source>
</evidence>
<organism evidence="3 4">
    <name type="scientific">Lentinula guzmanii</name>
    <dbReference type="NCBI Taxonomy" id="2804957"/>
    <lineage>
        <taxon>Eukaryota</taxon>
        <taxon>Fungi</taxon>
        <taxon>Dikarya</taxon>
        <taxon>Basidiomycota</taxon>
        <taxon>Agaricomycotina</taxon>
        <taxon>Agaricomycetes</taxon>
        <taxon>Agaricomycetidae</taxon>
        <taxon>Agaricales</taxon>
        <taxon>Marasmiineae</taxon>
        <taxon>Omphalotaceae</taxon>
        <taxon>Lentinula</taxon>
    </lineage>
</organism>
<keyword evidence="1" id="KW-1133">Transmembrane helix</keyword>
<keyword evidence="1" id="KW-0812">Transmembrane</keyword>
<feature type="domain" description="DUF6533" evidence="2">
    <location>
        <begin position="30"/>
        <end position="75"/>
    </location>
</feature>